<reference evidence="5" key="1">
    <citation type="submission" date="2016-02" db="EMBL/GenBank/DDBJ databases">
        <title>Draft genome sequence of Microdochium bolleyi, a fungal endophyte of beachgrass.</title>
        <authorList>
            <consortium name="DOE Joint Genome Institute"/>
            <person name="David A.S."/>
            <person name="May G."/>
            <person name="Haridas S."/>
            <person name="Lim J."/>
            <person name="Wang M."/>
            <person name="Labutti K."/>
            <person name="Lipzen A."/>
            <person name="Barry K."/>
            <person name="Grigoriev I.V."/>
        </authorList>
    </citation>
    <scope>NUCLEOTIDE SEQUENCE [LARGE SCALE GENOMIC DNA]</scope>
    <source>
        <strain evidence="5">J235TASD1</strain>
    </source>
</reference>
<dbReference type="InterPro" id="IPR039960">
    <property type="entry name" value="MCP1"/>
</dbReference>
<keyword evidence="2" id="KW-1133">Transmembrane helix</keyword>
<dbReference type="PANTHER" id="PTHR38409:SF1">
    <property type="entry name" value="MITOCHONDRIAL ADAPTER PROTEIN MCP1"/>
    <property type="match status" value="1"/>
</dbReference>
<dbReference type="InterPro" id="IPR012472">
    <property type="entry name" value="MCP1_TM"/>
</dbReference>
<sequence>MDPQAARRRDSMDTLVSLLQLDPKPMEPDNEEDLSTVSEDPLESSTSTLKSHATNSTFKSHGTSSSLGLSGSGKGPIYYLTRIQRYSSYTFTVFAGLHLANTSIIPLIYKSVPYSEPFLLMAREVYQTPLTEPLLVALPLVAHIASGIALRLVRRNDNLRRYGGATPGVMPLQHSTPSKNSGSHSSSSAPNPWPVISNISMSGYMFAILLVPHVAINRLLPLLVEGDSSNIGLAYVSHGFARDPIPPWVVYSLMLVFGVGHMVWGAAKWMDLAPPVNWRRTTIDKKLRRQRSRAWWGIHAVAAALTGLWAAGGLGIVATAGRAEGWIGKVYENIYQFKGW</sequence>
<feature type="transmembrane region" description="Helical" evidence="2">
    <location>
        <begin position="248"/>
        <end position="270"/>
    </location>
</feature>
<keyword evidence="2" id="KW-0472">Membrane</keyword>
<proteinExistence type="predicted"/>
<feature type="transmembrane region" description="Helical" evidence="2">
    <location>
        <begin position="89"/>
        <end position="109"/>
    </location>
</feature>
<feature type="domain" description="Mitochondrial adapter protein MCP1 transmembrane" evidence="3">
    <location>
        <begin position="209"/>
        <end position="321"/>
    </location>
</feature>
<feature type="compositionally biased region" description="Low complexity" evidence="1">
    <location>
        <begin position="59"/>
        <end position="69"/>
    </location>
</feature>
<feature type="compositionally biased region" description="Low complexity" evidence="1">
    <location>
        <begin position="175"/>
        <end position="188"/>
    </location>
</feature>
<evidence type="ECO:0000256" key="1">
    <source>
        <dbReference type="SAM" id="MobiDB-lite"/>
    </source>
</evidence>
<evidence type="ECO:0000313" key="4">
    <source>
        <dbReference type="EMBL" id="KXJ89400.1"/>
    </source>
</evidence>
<dbReference type="EMBL" id="KQ964255">
    <property type="protein sequence ID" value="KXJ89400.1"/>
    <property type="molecule type" value="Genomic_DNA"/>
</dbReference>
<gene>
    <name evidence="4" type="ORF">Micbo1qcDRAFT_235221</name>
</gene>
<evidence type="ECO:0000313" key="5">
    <source>
        <dbReference type="Proteomes" id="UP000070501"/>
    </source>
</evidence>
<keyword evidence="5" id="KW-1185">Reference proteome</keyword>
<dbReference type="OrthoDB" id="10259513at2759"/>
<feature type="region of interest" description="Disordered" evidence="1">
    <location>
        <begin position="19"/>
        <end position="69"/>
    </location>
</feature>
<feature type="region of interest" description="Disordered" evidence="1">
    <location>
        <begin position="165"/>
        <end position="190"/>
    </location>
</feature>
<dbReference type="GO" id="GO:0007005">
    <property type="term" value="P:mitochondrion organization"/>
    <property type="evidence" value="ECO:0007669"/>
    <property type="project" value="TreeGrafter"/>
</dbReference>
<dbReference type="GO" id="GO:0055088">
    <property type="term" value="P:lipid homeostasis"/>
    <property type="evidence" value="ECO:0007669"/>
    <property type="project" value="InterPro"/>
</dbReference>
<accession>A0A136IWK7</accession>
<feature type="domain" description="Mitochondrial adapter protein MCP1 transmembrane" evidence="3">
    <location>
        <begin position="94"/>
        <end position="150"/>
    </location>
</feature>
<dbReference type="InParanoid" id="A0A136IWK7"/>
<dbReference type="GO" id="GO:0005741">
    <property type="term" value="C:mitochondrial outer membrane"/>
    <property type="evidence" value="ECO:0007669"/>
    <property type="project" value="TreeGrafter"/>
</dbReference>
<dbReference type="PANTHER" id="PTHR38409">
    <property type="entry name" value="MDM10-COMPLEMENTING PROTEIN 1"/>
    <property type="match status" value="1"/>
</dbReference>
<feature type="transmembrane region" description="Helical" evidence="2">
    <location>
        <begin position="195"/>
        <end position="216"/>
    </location>
</feature>
<dbReference type="Pfam" id="PF07950">
    <property type="entry name" value="MCP1_TM"/>
    <property type="match status" value="2"/>
</dbReference>
<keyword evidence="2" id="KW-0812">Transmembrane</keyword>
<organism evidence="4 5">
    <name type="scientific">Microdochium bolleyi</name>
    <dbReference type="NCBI Taxonomy" id="196109"/>
    <lineage>
        <taxon>Eukaryota</taxon>
        <taxon>Fungi</taxon>
        <taxon>Dikarya</taxon>
        <taxon>Ascomycota</taxon>
        <taxon>Pezizomycotina</taxon>
        <taxon>Sordariomycetes</taxon>
        <taxon>Xylariomycetidae</taxon>
        <taxon>Xylariales</taxon>
        <taxon>Microdochiaceae</taxon>
        <taxon>Microdochium</taxon>
    </lineage>
</organism>
<feature type="transmembrane region" description="Helical" evidence="2">
    <location>
        <begin position="294"/>
        <end position="318"/>
    </location>
</feature>
<protein>
    <recommendedName>
        <fullName evidence="3">Mitochondrial adapter protein MCP1 transmembrane domain-containing protein</fullName>
    </recommendedName>
</protein>
<feature type="compositionally biased region" description="Polar residues" evidence="1">
    <location>
        <begin position="35"/>
        <end position="58"/>
    </location>
</feature>
<dbReference type="Proteomes" id="UP000070501">
    <property type="component" value="Unassembled WGS sequence"/>
</dbReference>
<name>A0A136IWK7_9PEZI</name>
<dbReference type="AlphaFoldDB" id="A0A136IWK7"/>
<evidence type="ECO:0000259" key="3">
    <source>
        <dbReference type="Pfam" id="PF07950"/>
    </source>
</evidence>
<feature type="transmembrane region" description="Helical" evidence="2">
    <location>
        <begin position="134"/>
        <end position="153"/>
    </location>
</feature>
<evidence type="ECO:0000256" key="2">
    <source>
        <dbReference type="SAM" id="Phobius"/>
    </source>
</evidence>
<dbReference type="STRING" id="196109.A0A136IWK7"/>